<sequence>MNLNVGSSITRPPFFDGINYSFWKTRMTIFLQSLDYQLWHIIINGPRIPMRTIEGVESIKPENEYNDSDFRMLQLHSKANMFYFVPLALTSLIEFVLATRLKKCGTC</sequence>
<organism evidence="2 3">
    <name type="scientific">Cephalotus follicularis</name>
    <name type="common">Albany pitcher plant</name>
    <dbReference type="NCBI Taxonomy" id="3775"/>
    <lineage>
        <taxon>Eukaryota</taxon>
        <taxon>Viridiplantae</taxon>
        <taxon>Streptophyta</taxon>
        <taxon>Embryophyta</taxon>
        <taxon>Tracheophyta</taxon>
        <taxon>Spermatophyta</taxon>
        <taxon>Magnoliopsida</taxon>
        <taxon>eudicotyledons</taxon>
        <taxon>Gunneridae</taxon>
        <taxon>Pentapetalae</taxon>
        <taxon>rosids</taxon>
        <taxon>fabids</taxon>
        <taxon>Oxalidales</taxon>
        <taxon>Cephalotaceae</taxon>
        <taxon>Cephalotus</taxon>
    </lineage>
</organism>
<evidence type="ECO:0000256" key="1">
    <source>
        <dbReference type="SAM" id="Phobius"/>
    </source>
</evidence>
<keyword evidence="1" id="KW-0472">Membrane</keyword>
<keyword evidence="3" id="KW-1185">Reference proteome</keyword>
<dbReference type="EMBL" id="BDDD01000742">
    <property type="protein sequence ID" value="GAV69685.1"/>
    <property type="molecule type" value="Genomic_DNA"/>
</dbReference>
<evidence type="ECO:0000313" key="3">
    <source>
        <dbReference type="Proteomes" id="UP000187406"/>
    </source>
</evidence>
<comment type="caution">
    <text evidence="2">The sequence shown here is derived from an EMBL/GenBank/DDBJ whole genome shotgun (WGS) entry which is preliminary data.</text>
</comment>
<dbReference type="Proteomes" id="UP000187406">
    <property type="component" value="Unassembled WGS sequence"/>
</dbReference>
<feature type="transmembrane region" description="Helical" evidence="1">
    <location>
        <begin position="81"/>
        <end position="101"/>
    </location>
</feature>
<name>A0A1Q3BNY7_CEPFO</name>
<accession>A0A1Q3BNY7</accession>
<keyword evidence="1" id="KW-0812">Transmembrane</keyword>
<evidence type="ECO:0000313" key="2">
    <source>
        <dbReference type="EMBL" id="GAV69685.1"/>
    </source>
</evidence>
<dbReference type="InParanoid" id="A0A1Q3BNY7"/>
<proteinExistence type="predicted"/>
<dbReference type="AlphaFoldDB" id="A0A1Q3BNY7"/>
<reference evidence="3" key="1">
    <citation type="submission" date="2016-04" db="EMBL/GenBank/DDBJ databases">
        <title>Cephalotus genome sequencing.</title>
        <authorList>
            <person name="Fukushima K."/>
            <person name="Hasebe M."/>
            <person name="Fang X."/>
        </authorList>
    </citation>
    <scope>NUCLEOTIDE SEQUENCE [LARGE SCALE GENOMIC DNA]</scope>
    <source>
        <strain evidence="3">cv. St1</strain>
    </source>
</reference>
<keyword evidence="1" id="KW-1133">Transmembrane helix</keyword>
<gene>
    <name evidence="2" type="ORF">CFOL_v3_13186</name>
</gene>
<protein>
    <submittedName>
        <fullName evidence="2">DUF4219 domain-containing protein</fullName>
    </submittedName>
</protein>
<dbReference type="OrthoDB" id="1000712at2759"/>